<dbReference type="Proteomes" id="UP000293208">
    <property type="component" value="Unassembled WGS sequence"/>
</dbReference>
<organism evidence="3 5">
    <name type="scientific">Bifidobacterium pseudolongum subsp. globosum</name>
    <dbReference type="NCBI Taxonomy" id="1690"/>
    <lineage>
        <taxon>Bacteria</taxon>
        <taxon>Bacillati</taxon>
        <taxon>Actinomycetota</taxon>
        <taxon>Actinomycetes</taxon>
        <taxon>Bifidobacteriales</taxon>
        <taxon>Bifidobacteriaceae</taxon>
        <taxon>Bifidobacterium</taxon>
    </lineage>
</organism>
<evidence type="ECO:0000313" key="4">
    <source>
        <dbReference type="EMBL" id="RYQ40276.1"/>
    </source>
</evidence>
<proteinExistence type="predicted"/>
<dbReference type="EMBL" id="RYUY01000001">
    <property type="protein sequence ID" value="RYQ40276.1"/>
    <property type="molecule type" value="Genomic_DNA"/>
</dbReference>
<dbReference type="InterPro" id="IPR004919">
    <property type="entry name" value="GmrSD_N"/>
</dbReference>
<dbReference type="Pfam" id="PF25202">
    <property type="entry name" value="DUF7834"/>
    <property type="match status" value="1"/>
</dbReference>
<dbReference type="Proteomes" id="UP000291187">
    <property type="component" value="Unassembled WGS sequence"/>
</dbReference>
<name>A0A4Q5A972_9BIFI</name>
<protein>
    <submittedName>
        <fullName evidence="3">Uncharacterized protein</fullName>
    </submittedName>
</protein>
<gene>
    <name evidence="4" type="ORF">PG2001B_0157</name>
    <name evidence="3" type="ORF">PG2071B_0092</name>
</gene>
<evidence type="ECO:0000259" key="1">
    <source>
        <dbReference type="Pfam" id="PF03235"/>
    </source>
</evidence>
<evidence type="ECO:0000313" key="3">
    <source>
        <dbReference type="EMBL" id="RYQ20922.1"/>
    </source>
</evidence>
<evidence type="ECO:0000259" key="2">
    <source>
        <dbReference type="Pfam" id="PF25202"/>
    </source>
</evidence>
<dbReference type="Pfam" id="PF03235">
    <property type="entry name" value="GmrSD_N"/>
    <property type="match status" value="1"/>
</dbReference>
<evidence type="ECO:0000313" key="6">
    <source>
        <dbReference type="Proteomes" id="UP000293208"/>
    </source>
</evidence>
<feature type="domain" description="DUF7834" evidence="2">
    <location>
        <begin position="198"/>
        <end position="421"/>
    </location>
</feature>
<feature type="domain" description="GmrSD restriction endonucleases N-terminal" evidence="1">
    <location>
        <begin position="21"/>
        <end position="184"/>
    </location>
</feature>
<accession>A0A4Q5A972</accession>
<dbReference type="PANTHER" id="PTHR35149:SF2">
    <property type="entry name" value="DUF262 DOMAIN-CONTAINING PROTEIN"/>
    <property type="match status" value="1"/>
</dbReference>
<dbReference type="AlphaFoldDB" id="A0A4Q5A972"/>
<dbReference type="EMBL" id="RYUM01000002">
    <property type="protein sequence ID" value="RYQ20922.1"/>
    <property type="molecule type" value="Genomic_DNA"/>
</dbReference>
<comment type="caution">
    <text evidence="3">The sequence shown here is derived from an EMBL/GenBank/DDBJ whole genome shotgun (WGS) entry which is preliminary data.</text>
</comment>
<dbReference type="RefSeq" id="WP_165362181.1">
    <property type="nucleotide sequence ID" value="NZ_RYUM01000002.1"/>
</dbReference>
<evidence type="ECO:0000313" key="5">
    <source>
        <dbReference type="Proteomes" id="UP000291187"/>
    </source>
</evidence>
<dbReference type="InterPro" id="IPR057156">
    <property type="entry name" value="DUF7834"/>
</dbReference>
<sequence length="546" mass="63422">MGDDAINVEVCSIRELLRHLLRVPSYQRPYVWQSSNVLQLIEDIEHSAQADPASDESRYRIGTVIVYQNRNEDGMPFDIVDGQQRVVTLHLILAALGERKDDMRLDIRDDEQTRRRLCENDRAIRQLVDSWEGDRRSQFVDRMLDGCEVLKVRSDHLSEAFQMFDSQNTRGKELDPTDLLKAFHLRCMDAEGADENLKQQLVQRWELHQDEIRPLFGTYLYRIACWSRGEKAKPRGLDSDSISMFKGIDLPGRGNERQCAPWQRNCVTAWYANATQTDDESETSYTFQIDQPMINGEAFFCYAEHYRSLLQQQLMHDETPWKEACADIASFAHAWRCHYMTELFHAILLYYRDRFGDDDAAEAAKMAFLHAAYMRLSVRSLSFATVNNYVLSAERWGWNARVFEAIRYACRGRDALSHMTRIARRPIEDSNDWGLWYRYVMRNSGSAINDGGASSSQDVLSLLIDDLRHRGLLKKSRRSKRQSGIEGNDVFNVLRKEGFIIHEKRGGWRYGLQAAIRGDHVPEEWARKEVWVARIDDILQSGKETQ</sequence>
<reference evidence="5 6" key="1">
    <citation type="submission" date="2018-12" db="EMBL/GenBank/DDBJ databases">
        <title>Unveiling genomic diversity among members of the Bifidobacterium pseudolongum species, a widely distributed gut commensal of the animal kingdom.</title>
        <authorList>
            <person name="Lugli G.A."/>
            <person name="Duranti S."/>
            <person name="Albert K."/>
            <person name="Mancabelli L."/>
            <person name="Napoli S."/>
            <person name="Viappiani A."/>
            <person name="Anzalone R."/>
            <person name="Longhi G."/>
            <person name="Milani C."/>
            <person name="Turroni F."/>
            <person name="Alessandri G."/>
            <person name="Sela D.A."/>
            <person name="Van Sinderen D."/>
            <person name="Ventura M."/>
        </authorList>
    </citation>
    <scope>NUCLEOTIDE SEQUENCE [LARGE SCALE GENOMIC DNA]</scope>
    <source>
        <strain evidence="4 6">2001B</strain>
        <strain evidence="3 5">2071B</strain>
    </source>
</reference>
<dbReference type="PANTHER" id="PTHR35149">
    <property type="entry name" value="SLL5132 PROTEIN"/>
    <property type="match status" value="1"/>
</dbReference>